<evidence type="ECO:0000256" key="6">
    <source>
        <dbReference type="ARBA" id="ARBA00024722"/>
    </source>
</evidence>
<dbReference type="InterPro" id="IPR003593">
    <property type="entry name" value="AAA+_ATPase"/>
</dbReference>
<keyword evidence="4 8" id="KW-0067">ATP-binding</keyword>
<protein>
    <submittedName>
        <fullName evidence="8">Amino acid/amide ABC transporter ATP-binding protein 2, HAAT family</fullName>
    </submittedName>
</protein>
<organism evidence="8 9">
    <name type="scientific">Bradyrhizobium erythrophlei</name>
    <dbReference type="NCBI Taxonomy" id="1437360"/>
    <lineage>
        <taxon>Bacteria</taxon>
        <taxon>Pseudomonadati</taxon>
        <taxon>Pseudomonadota</taxon>
        <taxon>Alphaproteobacteria</taxon>
        <taxon>Hyphomicrobiales</taxon>
        <taxon>Nitrobacteraceae</taxon>
        <taxon>Bradyrhizobium</taxon>
    </lineage>
</organism>
<feature type="domain" description="ABC transporter" evidence="7">
    <location>
        <begin position="15"/>
        <end position="244"/>
    </location>
</feature>
<comment type="function">
    <text evidence="6">Involved in beta-(1--&gt;2)glucan export. Transmembrane domains (TMD) form a pore in the inner membrane and the ATP-binding domain (NBD) is responsible for energy generation.</text>
</comment>
<evidence type="ECO:0000256" key="1">
    <source>
        <dbReference type="ARBA" id="ARBA00005417"/>
    </source>
</evidence>
<dbReference type="GO" id="GO:0016887">
    <property type="term" value="F:ATP hydrolysis activity"/>
    <property type="evidence" value="ECO:0007669"/>
    <property type="project" value="InterPro"/>
</dbReference>
<keyword evidence="2" id="KW-0813">Transport</keyword>
<keyword evidence="5" id="KW-0029">Amino-acid transport</keyword>
<gene>
    <name evidence="8" type="ORF">SAMN05444170_1825</name>
</gene>
<evidence type="ECO:0000313" key="9">
    <source>
        <dbReference type="Proteomes" id="UP000184096"/>
    </source>
</evidence>
<dbReference type="SUPFAM" id="SSF52540">
    <property type="entry name" value="P-loop containing nucleoside triphosphate hydrolases"/>
    <property type="match status" value="1"/>
</dbReference>
<evidence type="ECO:0000256" key="4">
    <source>
        <dbReference type="ARBA" id="ARBA00022840"/>
    </source>
</evidence>
<sequence length="244" mass="26467">MSAWSKCIWGAKVMLKVDNISLFYGAAQALRGVSISAEPGKVTCVLGRNGVGKTSLLRAMVGQYPISGGSITFDGADISGLKPYERARKGIGFVPQGREIFPLLTVEENLKTGFGPLKREDRNIPDDVFSLFPVLQSMLGRRGGDLSGGQQQQLAIGRALVMRPKLLLLDEPTEGIQPSIIKDIGRAITYLRSLGSIAIVLVEQYLDFACELGDNFAVMDRGAVKYACDRTNLDPSEISRQMAL</sequence>
<dbReference type="Gene3D" id="3.40.50.300">
    <property type="entry name" value="P-loop containing nucleotide triphosphate hydrolases"/>
    <property type="match status" value="1"/>
</dbReference>
<reference evidence="9" key="1">
    <citation type="submission" date="2016-11" db="EMBL/GenBank/DDBJ databases">
        <authorList>
            <person name="Varghese N."/>
            <person name="Submissions S."/>
        </authorList>
    </citation>
    <scope>NUCLEOTIDE SEQUENCE [LARGE SCALE GENOMIC DNA]</scope>
    <source>
        <strain evidence="9">GAS401</strain>
    </source>
</reference>
<dbReference type="Proteomes" id="UP000184096">
    <property type="component" value="Chromosome I"/>
</dbReference>
<dbReference type="GO" id="GO:0015807">
    <property type="term" value="P:L-amino acid transport"/>
    <property type="evidence" value="ECO:0007669"/>
    <property type="project" value="TreeGrafter"/>
</dbReference>
<evidence type="ECO:0000256" key="3">
    <source>
        <dbReference type="ARBA" id="ARBA00022741"/>
    </source>
</evidence>
<evidence type="ECO:0000313" key="8">
    <source>
        <dbReference type="EMBL" id="SHN70737.1"/>
    </source>
</evidence>
<evidence type="ECO:0000259" key="7">
    <source>
        <dbReference type="PROSITE" id="PS50893"/>
    </source>
</evidence>
<dbReference type="InterPro" id="IPR052156">
    <property type="entry name" value="BCAA_Transport_ATP-bd_LivF"/>
</dbReference>
<proteinExistence type="inferred from homology"/>
<name>A0A1M7TJ45_9BRAD</name>
<dbReference type="EMBL" id="LT670849">
    <property type="protein sequence ID" value="SHN70737.1"/>
    <property type="molecule type" value="Genomic_DNA"/>
</dbReference>
<evidence type="ECO:0000256" key="2">
    <source>
        <dbReference type="ARBA" id="ARBA00022448"/>
    </source>
</evidence>
<evidence type="ECO:0000256" key="5">
    <source>
        <dbReference type="ARBA" id="ARBA00022970"/>
    </source>
</evidence>
<dbReference type="InterPro" id="IPR017780">
    <property type="entry name" value="ABC_transptr_urea_ATP-bd_UrtE"/>
</dbReference>
<dbReference type="SMART" id="SM00382">
    <property type="entry name" value="AAA"/>
    <property type="match status" value="1"/>
</dbReference>
<dbReference type="Pfam" id="PF00005">
    <property type="entry name" value="ABC_tran"/>
    <property type="match status" value="1"/>
</dbReference>
<keyword evidence="3" id="KW-0547">Nucleotide-binding</keyword>
<dbReference type="PROSITE" id="PS50893">
    <property type="entry name" value="ABC_TRANSPORTER_2"/>
    <property type="match status" value="1"/>
</dbReference>
<dbReference type="PANTHER" id="PTHR43820">
    <property type="entry name" value="HIGH-AFFINITY BRANCHED-CHAIN AMINO ACID TRANSPORT ATP-BINDING PROTEIN LIVF"/>
    <property type="match status" value="1"/>
</dbReference>
<dbReference type="GO" id="GO:0005524">
    <property type="term" value="F:ATP binding"/>
    <property type="evidence" value="ECO:0007669"/>
    <property type="project" value="UniProtKB-KW"/>
</dbReference>
<dbReference type="AlphaFoldDB" id="A0A1M7TJ45"/>
<comment type="similarity">
    <text evidence="1">Belongs to the ABC transporter superfamily.</text>
</comment>
<dbReference type="CDD" id="cd03224">
    <property type="entry name" value="ABC_TM1139_LivF_branched"/>
    <property type="match status" value="1"/>
</dbReference>
<dbReference type="GO" id="GO:0015658">
    <property type="term" value="F:branched-chain amino acid transmembrane transporter activity"/>
    <property type="evidence" value="ECO:0007669"/>
    <property type="project" value="TreeGrafter"/>
</dbReference>
<dbReference type="InterPro" id="IPR003439">
    <property type="entry name" value="ABC_transporter-like_ATP-bd"/>
</dbReference>
<dbReference type="InterPro" id="IPR027417">
    <property type="entry name" value="P-loop_NTPase"/>
</dbReference>
<accession>A0A1M7TJ45</accession>
<dbReference type="PANTHER" id="PTHR43820:SF5">
    <property type="entry name" value="HIGH-AFFINITY BRANCHED-CHAIN AMINO ACID TRANSPORT ATP-BINDING PROTEIN"/>
    <property type="match status" value="1"/>
</dbReference>
<dbReference type="NCBIfam" id="TIGR03410">
    <property type="entry name" value="urea_trans_UrtE"/>
    <property type="match status" value="1"/>
</dbReference>
<keyword evidence="9" id="KW-1185">Reference proteome</keyword>